<evidence type="ECO:0000313" key="14">
    <source>
        <dbReference type="EMBL" id="KAA8900566.1"/>
    </source>
</evidence>
<evidence type="ECO:0000256" key="7">
    <source>
        <dbReference type="ARBA" id="ARBA00023288"/>
    </source>
</evidence>
<evidence type="ECO:0000256" key="5">
    <source>
        <dbReference type="ARBA" id="ARBA00023136"/>
    </source>
</evidence>
<evidence type="ECO:0000256" key="2">
    <source>
        <dbReference type="ARBA" id="ARBA00022679"/>
    </source>
</evidence>
<evidence type="ECO:0000256" key="12">
    <source>
        <dbReference type="SAM" id="MobiDB-lite"/>
    </source>
</evidence>
<comment type="catalytic activity">
    <reaction evidence="10 11">
        <text>L-cysteinyl-[protein] + hexadecanoyl-CoA = S-hexadecanoyl-L-cysteinyl-[protein] + CoA</text>
        <dbReference type="Rhea" id="RHEA:36683"/>
        <dbReference type="Rhea" id="RHEA-COMP:10131"/>
        <dbReference type="Rhea" id="RHEA-COMP:11032"/>
        <dbReference type="ChEBI" id="CHEBI:29950"/>
        <dbReference type="ChEBI" id="CHEBI:57287"/>
        <dbReference type="ChEBI" id="CHEBI:57379"/>
        <dbReference type="ChEBI" id="CHEBI:74151"/>
        <dbReference type="EC" id="2.3.1.225"/>
    </reaction>
</comment>
<evidence type="ECO:0000256" key="10">
    <source>
        <dbReference type="ARBA" id="ARBA00048048"/>
    </source>
</evidence>
<dbReference type="GO" id="GO:0005783">
    <property type="term" value="C:endoplasmic reticulum"/>
    <property type="evidence" value="ECO:0007669"/>
    <property type="project" value="TreeGrafter"/>
</dbReference>
<feature type="domain" description="Palmitoyltransferase DHHC" evidence="13">
    <location>
        <begin position="203"/>
        <end position="319"/>
    </location>
</feature>
<comment type="similarity">
    <text evidence="9">Belongs to the DHHC palmitoyltransferase family. PFA5 subfamily.</text>
</comment>
<accession>A0A5J5ERJ7</accession>
<evidence type="ECO:0000256" key="3">
    <source>
        <dbReference type="ARBA" id="ARBA00022692"/>
    </source>
</evidence>
<keyword evidence="3 11" id="KW-0812">Transmembrane</keyword>
<organism evidence="14 15">
    <name type="scientific">Sphaerosporella brunnea</name>
    <dbReference type="NCBI Taxonomy" id="1250544"/>
    <lineage>
        <taxon>Eukaryota</taxon>
        <taxon>Fungi</taxon>
        <taxon>Dikarya</taxon>
        <taxon>Ascomycota</taxon>
        <taxon>Pezizomycotina</taxon>
        <taxon>Pezizomycetes</taxon>
        <taxon>Pezizales</taxon>
        <taxon>Pyronemataceae</taxon>
        <taxon>Sphaerosporella</taxon>
    </lineage>
</organism>
<dbReference type="AlphaFoldDB" id="A0A5J5ERJ7"/>
<keyword evidence="15" id="KW-1185">Reference proteome</keyword>
<dbReference type="InterPro" id="IPR001594">
    <property type="entry name" value="Palmitoyltrfase_DHHC"/>
</dbReference>
<dbReference type="PROSITE" id="PS50216">
    <property type="entry name" value="DHHC"/>
    <property type="match status" value="1"/>
</dbReference>
<dbReference type="Pfam" id="PF01529">
    <property type="entry name" value="DHHC"/>
    <property type="match status" value="1"/>
</dbReference>
<dbReference type="PANTHER" id="PTHR22883:SF23">
    <property type="entry name" value="PALMITOYLTRANSFERASE ZDHHC6"/>
    <property type="match status" value="1"/>
</dbReference>
<keyword evidence="4 11" id="KW-1133">Transmembrane helix</keyword>
<dbReference type="OrthoDB" id="331948at2759"/>
<feature type="region of interest" description="Disordered" evidence="12">
    <location>
        <begin position="86"/>
        <end position="111"/>
    </location>
</feature>
<evidence type="ECO:0000256" key="9">
    <source>
        <dbReference type="ARBA" id="ARBA00038298"/>
    </source>
</evidence>
<keyword evidence="2 11" id="KW-0808">Transferase</keyword>
<feature type="transmembrane region" description="Helical" evidence="11">
    <location>
        <begin position="248"/>
        <end position="271"/>
    </location>
</feature>
<dbReference type="InterPro" id="IPR039859">
    <property type="entry name" value="PFA4/ZDH16/20/ERF2-like"/>
</dbReference>
<comment type="caution">
    <text evidence="14">The sequence shown here is derived from an EMBL/GenBank/DDBJ whole genome shotgun (WGS) entry which is preliminary data.</text>
</comment>
<name>A0A5J5ERJ7_9PEZI</name>
<dbReference type="GO" id="GO:0016020">
    <property type="term" value="C:membrane"/>
    <property type="evidence" value="ECO:0007669"/>
    <property type="project" value="UniProtKB-SubCell"/>
</dbReference>
<comment type="domain">
    <text evidence="11">The DHHC domain is required for palmitoyltransferase activity.</text>
</comment>
<dbReference type="InParanoid" id="A0A5J5ERJ7"/>
<dbReference type="PANTHER" id="PTHR22883">
    <property type="entry name" value="ZINC FINGER DHHC DOMAIN CONTAINING PROTEIN"/>
    <property type="match status" value="1"/>
</dbReference>
<proteinExistence type="inferred from homology"/>
<feature type="transmembrane region" description="Helical" evidence="11">
    <location>
        <begin position="48"/>
        <end position="69"/>
    </location>
</feature>
<evidence type="ECO:0000256" key="8">
    <source>
        <dbReference type="ARBA" id="ARBA00023315"/>
    </source>
</evidence>
<evidence type="ECO:0000313" key="15">
    <source>
        <dbReference type="Proteomes" id="UP000326924"/>
    </source>
</evidence>
<comment type="subcellular location">
    <subcellularLocation>
        <location evidence="1">Membrane</location>
        <topology evidence="1">Multi-pass membrane protein</topology>
    </subcellularLocation>
</comment>
<dbReference type="EC" id="2.3.1.225" evidence="11"/>
<feature type="transmembrane region" description="Helical" evidence="11">
    <location>
        <begin position="283"/>
        <end position="304"/>
    </location>
</feature>
<evidence type="ECO:0000259" key="13">
    <source>
        <dbReference type="Pfam" id="PF01529"/>
    </source>
</evidence>
<dbReference type="GO" id="GO:0006612">
    <property type="term" value="P:protein targeting to membrane"/>
    <property type="evidence" value="ECO:0007669"/>
    <property type="project" value="TreeGrafter"/>
</dbReference>
<evidence type="ECO:0000256" key="1">
    <source>
        <dbReference type="ARBA" id="ARBA00004141"/>
    </source>
</evidence>
<dbReference type="EMBL" id="VXIS01000152">
    <property type="protein sequence ID" value="KAA8900566.1"/>
    <property type="molecule type" value="Genomic_DNA"/>
</dbReference>
<reference evidence="14 15" key="1">
    <citation type="submission" date="2019-09" db="EMBL/GenBank/DDBJ databases">
        <title>Draft genome of the ectomycorrhizal ascomycete Sphaerosporella brunnea.</title>
        <authorList>
            <consortium name="DOE Joint Genome Institute"/>
            <person name="Benucci G.M."/>
            <person name="Marozzi G."/>
            <person name="Antonielli L."/>
            <person name="Sanchez S."/>
            <person name="Marco P."/>
            <person name="Wang X."/>
            <person name="Falini L.B."/>
            <person name="Barry K."/>
            <person name="Haridas S."/>
            <person name="Lipzen A."/>
            <person name="Labutti K."/>
            <person name="Grigoriev I.V."/>
            <person name="Murat C."/>
            <person name="Martin F."/>
            <person name="Albertini E."/>
            <person name="Donnini D."/>
            <person name="Bonito G."/>
        </authorList>
    </citation>
    <scope>NUCLEOTIDE SEQUENCE [LARGE SCALE GENOMIC DNA]</scope>
    <source>
        <strain evidence="14 15">Sb_GMNB300</strain>
    </source>
</reference>
<gene>
    <name evidence="14" type="ORF">FN846DRAFT_958598</name>
</gene>
<keyword evidence="7" id="KW-0449">Lipoprotein</keyword>
<evidence type="ECO:0000256" key="6">
    <source>
        <dbReference type="ARBA" id="ARBA00023139"/>
    </source>
</evidence>
<protein>
    <recommendedName>
        <fullName evidence="11">Palmitoyltransferase</fullName>
        <ecNumber evidence="11">2.3.1.225</ecNumber>
    </recommendedName>
</protein>
<dbReference type="GO" id="GO:0005794">
    <property type="term" value="C:Golgi apparatus"/>
    <property type="evidence" value="ECO:0007669"/>
    <property type="project" value="TreeGrafter"/>
</dbReference>
<sequence length="449" mass="50187">MGQNRRTLNIWVARAMPLLMAGMVGYATWVFLSLVCVHYLLFDRKRKVAAALLFAFYFVFFALLSISYLRTVITLTFNPGYVQQGRNTDDAANLSEKPRVDGAEDGDLETGLRSAQPARITATEGSTEGLARVMTDTSLDTALREGPPQPSPGAPTMTGPPTQILGRPYSQWTYPRPEAQSAPSNLKEFLNKEIFVCESDGLPRYCSKCDCWKPDRAHHCSEVGRCVWRMDHFCPWVGGVVAETSFRYFYQVVVFGTVYCLFLIVTLGVLMHERNKAGMNVDSKWVAALVLACIFALFSAGMTFSTSQLIWSNVSTIDSLSVKTKVYQLAVHDPNPPAPSFASIDSNPYKPSGTRVWLPPNPGPGEEQRCYVIVRTRPGENPWKLNSTYANFKESLGGSWWHWFKFWGVPKPGSSGGEQGFYRWNPEIISRLKKEAGIPVEHTHDKVQG</sequence>
<keyword evidence="6" id="KW-0564">Palmitate</keyword>
<keyword evidence="8 11" id="KW-0012">Acyltransferase</keyword>
<keyword evidence="5 11" id="KW-0472">Membrane</keyword>
<evidence type="ECO:0000256" key="11">
    <source>
        <dbReference type="RuleBase" id="RU079119"/>
    </source>
</evidence>
<evidence type="ECO:0000256" key="4">
    <source>
        <dbReference type="ARBA" id="ARBA00022989"/>
    </source>
</evidence>
<dbReference type="Proteomes" id="UP000326924">
    <property type="component" value="Unassembled WGS sequence"/>
</dbReference>
<dbReference type="GO" id="GO:0019706">
    <property type="term" value="F:protein-cysteine S-palmitoyltransferase activity"/>
    <property type="evidence" value="ECO:0007669"/>
    <property type="project" value="UniProtKB-EC"/>
</dbReference>
<feature type="transmembrane region" description="Helical" evidence="11">
    <location>
        <begin position="20"/>
        <end position="41"/>
    </location>
</feature>